<organism evidence="1 2">
    <name type="scientific">Drosophila gunungcola</name>
    <name type="common">fruit fly</name>
    <dbReference type="NCBI Taxonomy" id="103775"/>
    <lineage>
        <taxon>Eukaryota</taxon>
        <taxon>Metazoa</taxon>
        <taxon>Ecdysozoa</taxon>
        <taxon>Arthropoda</taxon>
        <taxon>Hexapoda</taxon>
        <taxon>Insecta</taxon>
        <taxon>Pterygota</taxon>
        <taxon>Neoptera</taxon>
        <taxon>Endopterygota</taxon>
        <taxon>Diptera</taxon>
        <taxon>Brachycera</taxon>
        <taxon>Muscomorpha</taxon>
        <taxon>Ephydroidea</taxon>
        <taxon>Drosophilidae</taxon>
        <taxon>Drosophila</taxon>
        <taxon>Sophophora</taxon>
    </lineage>
</organism>
<feature type="non-terminal residue" evidence="1">
    <location>
        <position position="1"/>
    </location>
</feature>
<evidence type="ECO:0000313" key="2">
    <source>
        <dbReference type="Proteomes" id="UP001059596"/>
    </source>
</evidence>
<dbReference type="EMBL" id="JAMKOV010000006">
    <property type="protein sequence ID" value="KAI8039002.1"/>
    <property type="molecule type" value="Genomic_DNA"/>
</dbReference>
<accession>A0A9Q0BNI9</accession>
<evidence type="ECO:0000313" key="1">
    <source>
        <dbReference type="EMBL" id="KAI8039002.1"/>
    </source>
</evidence>
<sequence length="88" mass="10291">HAHHEQKLELDKGTYWYINLNWCLYTSMFAFGRANYEVSCLSRPNPCPWQYEVSSYAYASTRPSTVSEIDRSLLRVLLIQFTPLQLGN</sequence>
<protein>
    <submittedName>
        <fullName evidence="1">Uncharacterized protein</fullName>
    </submittedName>
</protein>
<proteinExistence type="predicted"/>
<name>A0A9Q0BNI9_9MUSC</name>
<gene>
    <name evidence="1" type="ORF">M5D96_007712</name>
</gene>
<comment type="caution">
    <text evidence="1">The sequence shown here is derived from an EMBL/GenBank/DDBJ whole genome shotgun (WGS) entry which is preliminary data.</text>
</comment>
<reference evidence="1" key="1">
    <citation type="journal article" date="2023" name="Genome Biol. Evol.">
        <title>Long-read-based Genome Assembly of Drosophila gunungcola Reveals Fewer Chemosensory Genes in Flower-breeding Species.</title>
        <authorList>
            <person name="Negi A."/>
            <person name="Liao B.Y."/>
            <person name="Yeh S.D."/>
        </authorList>
    </citation>
    <scope>NUCLEOTIDE SEQUENCE</scope>
    <source>
        <strain evidence="1">Sukarami</strain>
    </source>
</reference>
<dbReference type="AlphaFoldDB" id="A0A9Q0BNI9"/>
<dbReference type="Proteomes" id="UP001059596">
    <property type="component" value="Unassembled WGS sequence"/>
</dbReference>
<keyword evidence="2" id="KW-1185">Reference proteome</keyword>